<dbReference type="Pfam" id="PF01825">
    <property type="entry name" value="GPS"/>
    <property type="match status" value="2"/>
</dbReference>
<feature type="transmembrane region" description="Helical" evidence="8">
    <location>
        <begin position="1238"/>
        <end position="1255"/>
    </location>
</feature>
<dbReference type="PROSITE" id="PS50221">
    <property type="entry name" value="GAIN_B"/>
    <property type="match status" value="3"/>
</dbReference>
<dbReference type="InterPro" id="IPR007110">
    <property type="entry name" value="Ig-like_dom"/>
</dbReference>
<dbReference type="InterPro" id="IPR036179">
    <property type="entry name" value="Ig-like_dom_sf"/>
</dbReference>
<feature type="transmembrane region" description="Helical" evidence="8">
    <location>
        <begin position="1483"/>
        <end position="1504"/>
    </location>
</feature>
<dbReference type="InterPro" id="IPR057244">
    <property type="entry name" value="GAIN_B"/>
</dbReference>
<name>A0A9D3N4C0_9TELE</name>
<dbReference type="InterPro" id="IPR000203">
    <property type="entry name" value="GPS"/>
</dbReference>
<protein>
    <submittedName>
        <fullName evidence="13">Uncharacterized protein</fullName>
    </submittedName>
</protein>
<feature type="domain" description="G-protein coupled receptors family 2 profile 2" evidence="11">
    <location>
        <begin position="980"/>
        <end position="1230"/>
    </location>
</feature>
<proteinExistence type="inferred from homology"/>
<evidence type="ECO:0000256" key="7">
    <source>
        <dbReference type="SAM" id="MobiDB-lite"/>
    </source>
</evidence>
<feature type="transmembrane region" description="Helical" evidence="8">
    <location>
        <begin position="1134"/>
        <end position="1159"/>
    </location>
</feature>
<feature type="domain" description="GAIN-B" evidence="10">
    <location>
        <begin position="804"/>
        <end position="967"/>
    </location>
</feature>
<dbReference type="OrthoDB" id="1100386at2759"/>
<dbReference type="GO" id="GO:0007189">
    <property type="term" value="P:adenylate cyclase-activating G protein-coupled receptor signaling pathway"/>
    <property type="evidence" value="ECO:0007669"/>
    <property type="project" value="TreeGrafter"/>
</dbReference>
<dbReference type="InterPro" id="IPR003599">
    <property type="entry name" value="Ig_sub"/>
</dbReference>
<feature type="transmembrane region" description="Helical" evidence="8">
    <location>
        <begin position="1013"/>
        <end position="1032"/>
    </location>
</feature>
<feature type="compositionally biased region" description="Acidic residues" evidence="7">
    <location>
        <begin position="1733"/>
        <end position="1742"/>
    </location>
</feature>
<keyword evidence="9" id="KW-0732">Signal</keyword>
<feature type="domain" description="Ig-like" evidence="12">
    <location>
        <begin position="1266"/>
        <end position="1352"/>
    </location>
</feature>
<reference evidence="13 14" key="1">
    <citation type="submission" date="2021-06" db="EMBL/GenBank/DDBJ databases">
        <title>Chromosome-level genome assembly of the red-tail catfish (Hemibagrus wyckioides).</title>
        <authorList>
            <person name="Shao F."/>
        </authorList>
    </citation>
    <scope>NUCLEOTIDE SEQUENCE [LARGE SCALE GENOMIC DNA]</scope>
    <source>
        <strain evidence="13">EC202008001</strain>
        <tissue evidence="13">Blood</tissue>
    </source>
</reference>
<dbReference type="PROSITE" id="PS50835">
    <property type="entry name" value="IG_LIKE"/>
    <property type="match status" value="1"/>
</dbReference>
<feature type="region of interest" description="Disordered" evidence="7">
    <location>
        <begin position="1703"/>
        <end position="1742"/>
    </location>
</feature>
<dbReference type="GO" id="GO:0005886">
    <property type="term" value="C:plasma membrane"/>
    <property type="evidence" value="ECO:0007669"/>
    <property type="project" value="TreeGrafter"/>
</dbReference>
<feature type="transmembrane region" description="Helical" evidence="8">
    <location>
        <begin position="1206"/>
        <end position="1229"/>
    </location>
</feature>
<keyword evidence="14" id="KW-1185">Reference proteome</keyword>
<comment type="subcellular location">
    <subcellularLocation>
        <location evidence="1">Membrane</location>
        <topology evidence="1">Multi-pass membrane protein</topology>
    </subcellularLocation>
</comment>
<dbReference type="InterPro" id="IPR046338">
    <property type="entry name" value="GAIN_dom_sf"/>
</dbReference>
<comment type="caution">
    <text evidence="13">The sequence shown here is derived from an EMBL/GenBank/DDBJ whole genome shotgun (WGS) entry which is preliminary data.</text>
</comment>
<evidence type="ECO:0000256" key="3">
    <source>
        <dbReference type="ARBA" id="ARBA00022692"/>
    </source>
</evidence>
<dbReference type="EMBL" id="JAHKSW010000026">
    <property type="protein sequence ID" value="KAG7316133.1"/>
    <property type="molecule type" value="Genomic_DNA"/>
</dbReference>
<feature type="signal peptide" evidence="9">
    <location>
        <begin position="1"/>
        <end position="21"/>
    </location>
</feature>
<evidence type="ECO:0000313" key="14">
    <source>
        <dbReference type="Proteomes" id="UP000824219"/>
    </source>
</evidence>
<feature type="transmembrane region" description="Helical" evidence="8">
    <location>
        <begin position="1591"/>
        <end position="1617"/>
    </location>
</feature>
<dbReference type="PANTHER" id="PTHR12011:SF469">
    <property type="entry name" value="ADHESION G PROTEIN-COUPLED RECEPTOR E1-RELATED"/>
    <property type="match status" value="1"/>
</dbReference>
<keyword evidence="6" id="KW-1015">Disulfide bond</keyword>
<gene>
    <name evidence="13" type="ORF">KOW79_020999</name>
</gene>
<evidence type="ECO:0000256" key="6">
    <source>
        <dbReference type="ARBA" id="ARBA00023157"/>
    </source>
</evidence>
<accession>A0A9D3N4C0</accession>
<evidence type="ECO:0000259" key="10">
    <source>
        <dbReference type="PROSITE" id="PS50221"/>
    </source>
</evidence>
<keyword evidence="5 8" id="KW-0472">Membrane</keyword>
<feature type="transmembrane region" description="Helical" evidence="8">
    <location>
        <begin position="1554"/>
        <end position="1571"/>
    </location>
</feature>
<evidence type="ECO:0000256" key="8">
    <source>
        <dbReference type="SAM" id="Phobius"/>
    </source>
</evidence>
<keyword evidence="4 8" id="KW-1133">Transmembrane helix</keyword>
<evidence type="ECO:0000259" key="12">
    <source>
        <dbReference type="PROSITE" id="PS50835"/>
    </source>
</evidence>
<sequence length="1742" mass="196174">MYLLKGVTVLLLTAFASFSNGSMELPEECQVNLTVKCAQDFLTEIDYSTAQNLSQEDVESYLNTIMNLSTRVINDAADRTNLTSYGQDLLNITEKLLSKMVKKTDTYSNISFSVQNLEVQVFMVGPHANLSENLTLTTSNAAMDIDLIGISKNNNGSAAVAFISYNNMEDIFNPNFTITRTESKKTLMSALISPLLLNIMDRTLTIPANFTLKHIKELGPEAIMSCMEWRDPRRSECLITNSNRTHTVCSCDDITNLALISETDMCRLNLSELCPLYFVIHLQKNLPYELPQETVEKYLTATTNLEKHINIQFRLNYNAYLLTYANRIVVTTLWRKIDNNISLSLSLQTLDVQVFLIGPKFPLSETPRLNTSHASLDIDLIGISKTNKGSAAVMFMSYTTMAHKLEPLPEKDRLNKTIMSTLVTVNLFKSSRPFARPVNFTLKHINGNDTDHEGILSCVNTQLRGVLGLCNVTQTNSTHTVCSCKKQGDLILYMLTIPNRDNLTAKRAFKVLYEINRNTDLSLPRELVERYLKIIRNLTTLVKDVVYERNDLISFGNYVLNCTQKLASILVKKIDAHSISLQTLEIQTLAVGPNVTLSNDHTFITSHTSLDIDLIEISKDVKESATVTVIFYTSMSDILKPIFFNTTIQTNKTMMSAVVSVSLPQITSRSLTRPINITLKHINALEPEFRLSCVYWKDSEWVEGGCDIIQTNSSHTVCSCYLLATFALIMETDPCKVNLTKPCITNFLDQIPVNTAQELIPEVVKHYVNIIMKLIISVKSNTTDQSDLKYYGKAALDLNEKLLSKVVTKTETGNITITLQNLEVQVLMVAETNAPFISQLSTSNASLEIDLTGRSAAVGFMSYTNMEDILKPRFFKTSANTMKTMMSTVVSATFLKTTNTYLSKSVKFTFKHIGALDSEGNLFCVHWKGAEWVEDGCAVAETNSTHTVCSCNQMSVFALIMEIVPCKTLFGITVSLHCNSVLNMSVVKGIGVFFLTLCLLTFAFFCQNTKDTNAALINLCLNLLLFHLTDILKSLYQTHLQPPQACAVMSGIRWFFFISCFVWMLIETVLLFLLVKNLSKIRSNQREYLSMKWLNMIGYLISLAVVTLCTLLIPQNSVEEQCWENRDTEKTFDTPIIVIVATNMILYIIIIIIMIFTLKRLKNENLHRSNTDDKDLITRVMIKSLAQFVILGCYWIFLYIPDDTGVLYNTFLFLNSQQGTFIFLIHCLLNQEVRHRKMLNIFLIFTVYLISGQVGCDEVVQVIGYEGGSVIISCKYKSQEHSNHTKYFCKNNKEKCQNIISQTETKWDLKGKFFAMDEIQAGVYSVLIRNLSQEDGGSYTCRVENQEESLLNMELDVKNGLNYGKSFSLNTHPGDIVTFSCTCPQGHENDLKIVYRVTNQSIDSIIYTYTEHEEKDRYELHVSSKDTKDRLINMSISNVMVDDGGLYLSGVSKDMLSYKQIFCEMQLHVTDLTINIPPPGSSVISITLYIGVALLLIAGLVFFYKMWSIKTKGASSPASRGNPVNREKPQTPMAPNPAGRTECVEEVGTMTQESFNLTLCSFLWFVLFQMTKPQPTTRRTTTTTSPSHPSVPGTPVVIVLSVFVVLLLFAIVLYMFLKWKRNKHDPTSSSNTDHLNNRQLGHTAEDYDTIKDYTFGTDLHVVNNNIDTSTDPSESPTGLEHTSEDYEEIPNIIYHPDLCSINTINEAPDDPSDPPVDATQSLEYTSNSHCSEVEAEIQEMDE</sequence>
<organism evidence="13 14">
    <name type="scientific">Hemibagrus wyckioides</name>
    <dbReference type="NCBI Taxonomy" id="337641"/>
    <lineage>
        <taxon>Eukaryota</taxon>
        <taxon>Metazoa</taxon>
        <taxon>Chordata</taxon>
        <taxon>Craniata</taxon>
        <taxon>Vertebrata</taxon>
        <taxon>Euteleostomi</taxon>
        <taxon>Actinopterygii</taxon>
        <taxon>Neopterygii</taxon>
        <taxon>Teleostei</taxon>
        <taxon>Ostariophysi</taxon>
        <taxon>Siluriformes</taxon>
        <taxon>Bagridae</taxon>
        <taxon>Hemibagrus</taxon>
    </lineage>
</organism>
<dbReference type="Pfam" id="PF00002">
    <property type="entry name" value="7tm_2"/>
    <property type="match status" value="1"/>
</dbReference>
<dbReference type="Gene3D" id="2.60.220.50">
    <property type="match status" value="4"/>
</dbReference>
<dbReference type="SUPFAM" id="SSF48726">
    <property type="entry name" value="Immunoglobulin"/>
    <property type="match status" value="1"/>
</dbReference>
<evidence type="ECO:0000256" key="1">
    <source>
        <dbReference type="ARBA" id="ARBA00004141"/>
    </source>
</evidence>
<feature type="domain" description="GAIN-B" evidence="10">
    <location>
        <begin position="108"/>
        <end position="267"/>
    </location>
</feature>
<feature type="chain" id="PRO_5039106993" evidence="9">
    <location>
        <begin position="22"/>
        <end position="1742"/>
    </location>
</feature>
<dbReference type="InterPro" id="IPR013106">
    <property type="entry name" value="Ig_V-set"/>
</dbReference>
<comment type="similarity">
    <text evidence="2">Belongs to the G-protein coupled receptor 2 family. Adhesion G-protein coupled receptor (ADGR) subfamily.</text>
</comment>
<evidence type="ECO:0000256" key="2">
    <source>
        <dbReference type="ARBA" id="ARBA00007343"/>
    </source>
</evidence>
<dbReference type="PROSITE" id="PS50261">
    <property type="entry name" value="G_PROTEIN_RECEP_F2_4"/>
    <property type="match status" value="1"/>
</dbReference>
<dbReference type="InterPro" id="IPR017981">
    <property type="entry name" value="GPCR_2-like_7TM"/>
</dbReference>
<evidence type="ECO:0000256" key="9">
    <source>
        <dbReference type="SAM" id="SignalP"/>
    </source>
</evidence>
<feature type="transmembrane region" description="Helical" evidence="8">
    <location>
        <begin position="1052"/>
        <end position="1075"/>
    </location>
</feature>
<evidence type="ECO:0000259" key="11">
    <source>
        <dbReference type="PROSITE" id="PS50261"/>
    </source>
</evidence>
<evidence type="ECO:0000313" key="13">
    <source>
        <dbReference type="EMBL" id="KAG7316133.1"/>
    </source>
</evidence>
<dbReference type="Proteomes" id="UP000824219">
    <property type="component" value="Linkage Group LG26"/>
</dbReference>
<feature type="transmembrane region" description="Helical" evidence="8">
    <location>
        <begin position="986"/>
        <end position="1006"/>
    </location>
</feature>
<dbReference type="GO" id="GO:0004930">
    <property type="term" value="F:G protein-coupled receptor activity"/>
    <property type="evidence" value="ECO:0007669"/>
    <property type="project" value="InterPro"/>
</dbReference>
<dbReference type="InterPro" id="IPR000832">
    <property type="entry name" value="GPCR_2_secretin-like"/>
</dbReference>
<dbReference type="Gene3D" id="2.60.40.10">
    <property type="entry name" value="Immunoglobulins"/>
    <property type="match status" value="2"/>
</dbReference>
<dbReference type="Pfam" id="PF07686">
    <property type="entry name" value="V-set"/>
    <property type="match status" value="1"/>
</dbReference>
<evidence type="ECO:0000256" key="4">
    <source>
        <dbReference type="ARBA" id="ARBA00022989"/>
    </source>
</evidence>
<dbReference type="SMART" id="SM00409">
    <property type="entry name" value="IG"/>
    <property type="match status" value="2"/>
</dbReference>
<feature type="domain" description="GAIN-B" evidence="10">
    <location>
        <begin position="585"/>
        <end position="736"/>
    </location>
</feature>
<feature type="transmembrane region" description="Helical" evidence="8">
    <location>
        <begin position="1180"/>
        <end position="1200"/>
    </location>
</feature>
<feature type="region of interest" description="Disordered" evidence="7">
    <location>
        <begin position="1513"/>
        <end position="1540"/>
    </location>
</feature>
<dbReference type="GO" id="GO:0007166">
    <property type="term" value="P:cell surface receptor signaling pathway"/>
    <property type="evidence" value="ECO:0007669"/>
    <property type="project" value="InterPro"/>
</dbReference>
<evidence type="ECO:0000256" key="5">
    <source>
        <dbReference type="ARBA" id="ARBA00023136"/>
    </source>
</evidence>
<dbReference type="Gene3D" id="1.20.1070.10">
    <property type="entry name" value="Rhodopsin 7-helix transmembrane proteins"/>
    <property type="match status" value="1"/>
</dbReference>
<feature type="transmembrane region" description="Helical" evidence="8">
    <location>
        <begin position="1096"/>
        <end position="1114"/>
    </location>
</feature>
<dbReference type="SMART" id="SM00303">
    <property type="entry name" value="GPS"/>
    <property type="match status" value="2"/>
</dbReference>
<dbReference type="PANTHER" id="PTHR12011">
    <property type="entry name" value="ADHESION G-PROTEIN COUPLED RECEPTOR"/>
    <property type="match status" value="1"/>
</dbReference>
<dbReference type="InterPro" id="IPR013783">
    <property type="entry name" value="Ig-like_fold"/>
</dbReference>
<feature type="compositionally biased region" description="Polar residues" evidence="7">
    <location>
        <begin position="1718"/>
        <end position="1730"/>
    </location>
</feature>
<keyword evidence="3 8" id="KW-0812">Transmembrane</keyword>